<feature type="transmembrane region" description="Helical" evidence="1">
    <location>
        <begin position="297"/>
        <end position="315"/>
    </location>
</feature>
<dbReference type="GO" id="GO:1902604">
    <property type="term" value="P:p-aminobenzoyl-glutamate transmembrane transport"/>
    <property type="evidence" value="ECO:0007669"/>
    <property type="project" value="InterPro"/>
</dbReference>
<feature type="transmembrane region" description="Helical" evidence="1">
    <location>
        <begin position="403"/>
        <end position="420"/>
    </location>
</feature>
<dbReference type="PANTHER" id="PTHR30282">
    <property type="entry name" value="P-AMINOBENZOYL GLUTAMATE TRANSPORTER"/>
    <property type="match status" value="1"/>
</dbReference>
<protein>
    <submittedName>
        <fullName evidence="2">AbgT family transporter</fullName>
    </submittedName>
</protein>
<reference evidence="2" key="1">
    <citation type="submission" date="2020-03" db="EMBL/GenBank/DDBJ databases">
        <title>Spirochaetal bacteria isolated from arthropods constitute a novel genus Entomospira genus novum within the order Spirochaetales.</title>
        <authorList>
            <person name="Grana-Miraglia L."/>
            <person name="Sikutova S."/>
            <person name="Fingerle V."/>
            <person name="Sing A."/>
            <person name="Castillo-Ramirez S."/>
            <person name="Margos G."/>
            <person name="Rudolf I."/>
        </authorList>
    </citation>
    <scope>NUCLEOTIDE SEQUENCE</scope>
    <source>
        <strain evidence="2">BR208</strain>
    </source>
</reference>
<organism evidence="2 3">
    <name type="scientific">Entomospira nematocerorum</name>
    <dbReference type="NCBI Taxonomy" id="2719987"/>
    <lineage>
        <taxon>Bacteria</taxon>
        <taxon>Pseudomonadati</taxon>
        <taxon>Spirochaetota</taxon>
        <taxon>Spirochaetia</taxon>
        <taxon>Spirochaetales</taxon>
        <taxon>Spirochaetaceae</taxon>
        <taxon>Entomospira</taxon>
    </lineage>
</organism>
<feature type="transmembrane region" description="Helical" evidence="1">
    <location>
        <begin position="378"/>
        <end position="396"/>
    </location>
</feature>
<feature type="transmembrane region" description="Helical" evidence="1">
    <location>
        <begin position="205"/>
        <end position="227"/>
    </location>
</feature>
<keyword evidence="1" id="KW-1133">Transmembrane helix</keyword>
<evidence type="ECO:0000313" key="3">
    <source>
        <dbReference type="Proteomes" id="UP000752013"/>
    </source>
</evidence>
<feature type="transmembrane region" description="Helical" evidence="1">
    <location>
        <begin position="440"/>
        <end position="458"/>
    </location>
</feature>
<name>A0A968KY84_9SPIO</name>
<feature type="transmembrane region" description="Helical" evidence="1">
    <location>
        <begin position="336"/>
        <end position="358"/>
    </location>
</feature>
<keyword evidence="1" id="KW-0812">Transmembrane</keyword>
<gene>
    <name evidence="2" type="ORF">HCT46_05210</name>
</gene>
<feature type="transmembrane region" description="Helical" evidence="1">
    <location>
        <begin position="21"/>
        <end position="38"/>
    </location>
</feature>
<feature type="transmembrane region" description="Helical" evidence="1">
    <location>
        <begin position="113"/>
        <end position="146"/>
    </location>
</feature>
<evidence type="ECO:0000313" key="2">
    <source>
        <dbReference type="EMBL" id="NIZ47312.1"/>
    </source>
</evidence>
<feature type="transmembrane region" description="Helical" evidence="1">
    <location>
        <begin position="259"/>
        <end position="277"/>
    </location>
</feature>
<feature type="transmembrane region" description="Helical" evidence="1">
    <location>
        <begin position="74"/>
        <end position="93"/>
    </location>
</feature>
<sequence>MANSKEKGFIEKLGALLPESNLLFLILIAFIIVISFFTQGSHPSAIDNMPNYKVINLLSIEGIRWILSNVLRNFIAYPPLALLVVGVLGFGFAEKTGFLGTLLKVMGRNTSENLVLPVVILLGINSSIASDAGYIVLIPLAGALYAGLGRNPLIGIAAAFASVSAGFGAAMIPTPGDGMLGNITKSVYENTFNRPLQLNPMLMNYIFMFFSTIFLTILLTVITKVFVEKRAMHHSYTLPEDIDYQGDLSQNEKRGLRNAGITMGVTLLIIVFLWWIGVLRTYTDENGIKISPILNNIIVILISLFLFPSLAYAKALSHINNGREYIQVTVEAMKDIAYVLVFAIFAGNFLAIFNYSGLDKFVANHGAILLQNLNIQNPYLLIVSFIFISAMVNIFVGSATAKWAIFAPIFVPMLVMASNNQLGPEVIQAAYRIGDSSTNIITPLLPYVGIILVSAKHYSKNFEIGDLISLMLPYSIAIFIGWTLFFLLWMGLGLPFDLSSLPWE</sequence>
<dbReference type="InterPro" id="IPR004697">
    <property type="entry name" value="AbgT"/>
</dbReference>
<evidence type="ECO:0000256" key="1">
    <source>
        <dbReference type="SAM" id="Phobius"/>
    </source>
</evidence>
<comment type="caution">
    <text evidence="2">The sequence shown here is derived from an EMBL/GenBank/DDBJ whole genome shotgun (WGS) entry which is preliminary data.</text>
</comment>
<feature type="transmembrane region" description="Helical" evidence="1">
    <location>
        <begin position="470"/>
        <end position="492"/>
    </location>
</feature>
<dbReference type="Proteomes" id="UP000752013">
    <property type="component" value="Unassembled WGS sequence"/>
</dbReference>
<keyword evidence="1" id="KW-0472">Membrane</keyword>
<dbReference type="PANTHER" id="PTHR30282:SF0">
    <property type="entry name" value="P-AMINOBENZOYL-GLUTAMATE TRANSPORT PROTEIN"/>
    <property type="match status" value="1"/>
</dbReference>
<dbReference type="AlphaFoldDB" id="A0A968KY84"/>
<proteinExistence type="predicted"/>
<accession>A0A968KY84</accession>
<dbReference type="Pfam" id="PF03806">
    <property type="entry name" value="ABG_transport"/>
    <property type="match status" value="1"/>
</dbReference>
<dbReference type="EMBL" id="JAATLK010000001">
    <property type="protein sequence ID" value="NIZ47312.1"/>
    <property type="molecule type" value="Genomic_DNA"/>
</dbReference>
<dbReference type="GO" id="GO:0015558">
    <property type="term" value="F:secondary active p-aminobenzoyl-glutamate transmembrane transporter activity"/>
    <property type="evidence" value="ECO:0007669"/>
    <property type="project" value="InterPro"/>
</dbReference>
<feature type="transmembrane region" description="Helical" evidence="1">
    <location>
        <begin position="153"/>
        <end position="172"/>
    </location>
</feature>
<dbReference type="RefSeq" id="WP_167703721.1">
    <property type="nucleotide sequence ID" value="NZ_CP118168.1"/>
</dbReference>
<keyword evidence="3" id="KW-1185">Reference proteome</keyword>